<gene>
    <name evidence="3" type="ORF">BN55_07770</name>
</gene>
<name>I7L9K7_9LACO</name>
<dbReference type="AlphaFoldDB" id="I7L9K7"/>
<dbReference type="Pfam" id="PF20214">
    <property type="entry name" value="DUF6574"/>
    <property type="match status" value="1"/>
</dbReference>
<accession>I7L9K7</accession>
<sequence length="283" mass="30862">MEADVNFCTSCGADLRQVPAQENENQKPAEKQSAPTQQPQQTQQAAPVQQPTQSAPTNQSASVQNTGMRRTEVQQQPAAPSGFSLYWEWLVASWKTPSADLAKEKWYGIVDLAFEILLFSIACWEMMQKGVSSVTSGIGSLIPQVSSYASQQVQNVGVQLFFALIISSLVMIIGAWVTRIFLFQDKVSFVDQLNEIGQASNYNMILSVVIFILAFIGGANNFIAFLAFAMNLVFLASVISSGMGNKPAKRDRLFGALILLVIILVATFIFIGMAANTLKSLGF</sequence>
<keyword evidence="2" id="KW-0472">Membrane</keyword>
<reference evidence="3 4" key="1">
    <citation type="submission" date="2012-06" db="EMBL/GenBank/DDBJ databases">
        <title>Draft Genome Sequence of Lactobacillus hominis Strain CRBIP 24.179T, isolated from human intestine.</title>
        <authorList>
            <person name="Cousin S."/>
            <person name="Ma L."/>
            <person name="Bizet C."/>
            <person name="Loux V."/>
            <person name="Bouchier C."/>
            <person name="Clermont D."/>
            <person name="Creno S."/>
        </authorList>
    </citation>
    <scope>NUCLEOTIDE SEQUENCE [LARGE SCALE GENOMIC DNA]</scope>
    <source>
        <strain evidence="4">CRBIP 24.179T</strain>
    </source>
</reference>
<evidence type="ECO:0000256" key="1">
    <source>
        <dbReference type="SAM" id="MobiDB-lite"/>
    </source>
</evidence>
<proteinExistence type="predicted"/>
<evidence type="ECO:0000313" key="3">
    <source>
        <dbReference type="EMBL" id="CCI81449.1"/>
    </source>
</evidence>
<evidence type="ECO:0000256" key="2">
    <source>
        <dbReference type="SAM" id="Phobius"/>
    </source>
</evidence>
<keyword evidence="2" id="KW-1133">Transmembrane helix</keyword>
<feature type="transmembrane region" description="Helical" evidence="2">
    <location>
        <begin position="199"/>
        <end position="216"/>
    </location>
</feature>
<protein>
    <submittedName>
        <fullName evidence="3">Uncharacterized protein</fullName>
    </submittedName>
</protein>
<keyword evidence="2" id="KW-0812">Transmembrane</keyword>
<dbReference type="Proteomes" id="UP000009320">
    <property type="component" value="Unassembled WGS sequence"/>
</dbReference>
<feature type="transmembrane region" description="Helical" evidence="2">
    <location>
        <begin position="253"/>
        <end position="275"/>
    </location>
</feature>
<evidence type="ECO:0000313" key="4">
    <source>
        <dbReference type="Proteomes" id="UP000009320"/>
    </source>
</evidence>
<feature type="region of interest" description="Disordered" evidence="1">
    <location>
        <begin position="1"/>
        <end position="76"/>
    </location>
</feature>
<organism evidence="3 4">
    <name type="scientific">Lactobacillus hominis DSM 23910 = CRBIP 24.179</name>
    <dbReference type="NCBI Taxonomy" id="1423758"/>
    <lineage>
        <taxon>Bacteria</taxon>
        <taxon>Bacillati</taxon>
        <taxon>Bacillota</taxon>
        <taxon>Bacilli</taxon>
        <taxon>Lactobacillales</taxon>
        <taxon>Lactobacillaceae</taxon>
        <taxon>Lactobacillus</taxon>
    </lineage>
</organism>
<dbReference type="STRING" id="1423758.FC41_GL000503"/>
<dbReference type="InterPro" id="IPR046481">
    <property type="entry name" value="DUF6574"/>
</dbReference>
<feature type="transmembrane region" description="Helical" evidence="2">
    <location>
        <begin position="222"/>
        <end position="241"/>
    </location>
</feature>
<comment type="caution">
    <text evidence="3">The sequence shown here is derived from an EMBL/GenBank/DDBJ whole genome shotgun (WGS) entry which is preliminary data.</text>
</comment>
<feature type="transmembrane region" description="Helical" evidence="2">
    <location>
        <begin position="156"/>
        <end position="178"/>
    </location>
</feature>
<keyword evidence="4" id="KW-1185">Reference proteome</keyword>
<dbReference type="eggNOG" id="COG4640">
    <property type="taxonomic scope" value="Bacteria"/>
</dbReference>
<feature type="compositionally biased region" description="Low complexity" evidence="1">
    <location>
        <begin position="32"/>
        <end position="57"/>
    </location>
</feature>
<dbReference type="EMBL" id="CAKE01000002">
    <property type="protein sequence ID" value="CCI81449.1"/>
    <property type="molecule type" value="Genomic_DNA"/>
</dbReference>
<feature type="compositionally biased region" description="Polar residues" evidence="1">
    <location>
        <begin position="58"/>
        <end position="76"/>
    </location>
</feature>